<accession>A0A9P6PZB1</accession>
<evidence type="ECO:0000313" key="2">
    <source>
        <dbReference type="EMBL" id="KAG0257046.1"/>
    </source>
</evidence>
<reference evidence="2" key="1">
    <citation type="journal article" date="2020" name="Fungal Divers.">
        <title>Resolving the Mortierellaceae phylogeny through synthesis of multi-gene phylogenetics and phylogenomics.</title>
        <authorList>
            <person name="Vandepol N."/>
            <person name="Liber J."/>
            <person name="Desiro A."/>
            <person name="Na H."/>
            <person name="Kennedy M."/>
            <person name="Barry K."/>
            <person name="Grigoriev I.V."/>
            <person name="Miller A.N."/>
            <person name="O'Donnell K."/>
            <person name="Stajich J.E."/>
            <person name="Bonito G."/>
        </authorList>
    </citation>
    <scope>NUCLEOTIDE SEQUENCE</scope>
    <source>
        <strain evidence="2">BC1065</strain>
    </source>
</reference>
<proteinExistence type="predicted"/>
<organism evidence="2 3">
    <name type="scientific">Actinomortierella ambigua</name>
    <dbReference type="NCBI Taxonomy" id="1343610"/>
    <lineage>
        <taxon>Eukaryota</taxon>
        <taxon>Fungi</taxon>
        <taxon>Fungi incertae sedis</taxon>
        <taxon>Mucoromycota</taxon>
        <taxon>Mortierellomycotina</taxon>
        <taxon>Mortierellomycetes</taxon>
        <taxon>Mortierellales</taxon>
        <taxon>Mortierellaceae</taxon>
        <taxon>Actinomortierella</taxon>
    </lineage>
</organism>
<gene>
    <name evidence="2" type="ORF">DFQ27_005319</name>
</gene>
<name>A0A9P6PZB1_9FUNG</name>
<dbReference type="AlphaFoldDB" id="A0A9P6PZB1"/>
<feature type="region of interest" description="Disordered" evidence="1">
    <location>
        <begin position="1"/>
        <end position="20"/>
    </location>
</feature>
<dbReference type="Gene3D" id="1.10.418.10">
    <property type="entry name" value="Calponin-like domain"/>
    <property type="match status" value="1"/>
</dbReference>
<evidence type="ECO:0000256" key="1">
    <source>
        <dbReference type="SAM" id="MobiDB-lite"/>
    </source>
</evidence>
<dbReference type="EMBL" id="JAAAJB010000378">
    <property type="protein sequence ID" value="KAG0257046.1"/>
    <property type="molecule type" value="Genomic_DNA"/>
</dbReference>
<protein>
    <submittedName>
        <fullName evidence="2">Uncharacterized protein</fullName>
    </submittedName>
</protein>
<feature type="region of interest" description="Disordered" evidence="1">
    <location>
        <begin position="47"/>
        <end position="68"/>
    </location>
</feature>
<evidence type="ECO:0000313" key="3">
    <source>
        <dbReference type="Proteomes" id="UP000807716"/>
    </source>
</evidence>
<keyword evidence="3" id="KW-1185">Reference proteome</keyword>
<dbReference type="Proteomes" id="UP000807716">
    <property type="component" value="Unassembled WGS sequence"/>
</dbReference>
<dbReference type="OrthoDB" id="21595at2759"/>
<dbReference type="InterPro" id="IPR036872">
    <property type="entry name" value="CH_dom_sf"/>
</dbReference>
<comment type="caution">
    <text evidence="2">The sequence shown here is derived from an EMBL/GenBank/DDBJ whole genome shotgun (WGS) entry which is preliminary data.</text>
</comment>
<sequence>MWETRAADIAGGGAQRRDTIDGNTLSIRSLTSSAHAAPAIVTTATADTGAAATPTPTPPSSFSGGGGGVAMVRGHPSYPYYPSPSVSCQLSAAAVQSNTLSNASSSVDLVGRRLREEQLQARIKAAREFIEKTIGQMLPHGDLHESLKDGVILCK</sequence>
<dbReference type="SUPFAM" id="SSF47576">
    <property type="entry name" value="Calponin-homology domain, CH-domain"/>
    <property type="match status" value="1"/>
</dbReference>